<name>A0A6G1IU48_9PLEO</name>
<protein>
    <recommendedName>
        <fullName evidence="2">C3H1-type domain-containing protein</fullName>
    </recommendedName>
</protein>
<dbReference type="InterPro" id="IPR057683">
    <property type="entry name" value="DUF7923"/>
</dbReference>
<dbReference type="GO" id="GO:0008270">
    <property type="term" value="F:zinc ion binding"/>
    <property type="evidence" value="ECO:0007669"/>
    <property type="project" value="UniProtKB-KW"/>
</dbReference>
<reference evidence="3" key="1">
    <citation type="journal article" date="2020" name="Stud. Mycol.">
        <title>101 Dothideomycetes genomes: a test case for predicting lifestyles and emergence of pathogens.</title>
        <authorList>
            <person name="Haridas S."/>
            <person name="Albert R."/>
            <person name="Binder M."/>
            <person name="Bloem J."/>
            <person name="Labutti K."/>
            <person name="Salamov A."/>
            <person name="Andreopoulos B."/>
            <person name="Baker S."/>
            <person name="Barry K."/>
            <person name="Bills G."/>
            <person name="Bluhm B."/>
            <person name="Cannon C."/>
            <person name="Castanera R."/>
            <person name="Culley D."/>
            <person name="Daum C."/>
            <person name="Ezra D."/>
            <person name="Gonzalez J."/>
            <person name="Henrissat B."/>
            <person name="Kuo A."/>
            <person name="Liang C."/>
            <person name="Lipzen A."/>
            <person name="Lutzoni F."/>
            <person name="Magnuson J."/>
            <person name="Mondo S."/>
            <person name="Nolan M."/>
            <person name="Ohm R."/>
            <person name="Pangilinan J."/>
            <person name="Park H.-J."/>
            <person name="Ramirez L."/>
            <person name="Alfaro M."/>
            <person name="Sun H."/>
            <person name="Tritt A."/>
            <person name="Yoshinaga Y."/>
            <person name="Zwiers L.-H."/>
            <person name="Turgeon B."/>
            <person name="Goodwin S."/>
            <person name="Spatafora J."/>
            <person name="Crous P."/>
            <person name="Grigoriev I."/>
        </authorList>
    </citation>
    <scope>NUCLEOTIDE SEQUENCE</scope>
    <source>
        <strain evidence="3">CBS 122367</strain>
    </source>
</reference>
<dbReference type="Pfam" id="PF25540">
    <property type="entry name" value="DUF7923"/>
    <property type="match status" value="1"/>
</dbReference>
<keyword evidence="1" id="KW-0863">Zinc-finger</keyword>
<dbReference type="PROSITE" id="PS50103">
    <property type="entry name" value="ZF_C3H1"/>
    <property type="match status" value="1"/>
</dbReference>
<dbReference type="PANTHER" id="PTHR37543:SF1">
    <property type="entry name" value="CCCH ZINC FINGER DNA BINDING PROTEIN (AFU_ORTHOLOGUE AFUA_5G12760)"/>
    <property type="match status" value="1"/>
</dbReference>
<keyword evidence="4" id="KW-1185">Reference proteome</keyword>
<gene>
    <name evidence="3" type="ORF">K458DRAFT_343184</name>
</gene>
<dbReference type="Pfam" id="PF25543">
    <property type="entry name" value="zf-CCCH_tandem"/>
    <property type="match status" value="1"/>
</dbReference>
<organism evidence="3 4">
    <name type="scientific">Lentithecium fluviatile CBS 122367</name>
    <dbReference type="NCBI Taxonomy" id="1168545"/>
    <lineage>
        <taxon>Eukaryota</taxon>
        <taxon>Fungi</taxon>
        <taxon>Dikarya</taxon>
        <taxon>Ascomycota</taxon>
        <taxon>Pezizomycotina</taxon>
        <taxon>Dothideomycetes</taxon>
        <taxon>Pleosporomycetidae</taxon>
        <taxon>Pleosporales</taxon>
        <taxon>Massarineae</taxon>
        <taxon>Lentitheciaceae</taxon>
        <taxon>Lentithecium</taxon>
    </lineage>
</organism>
<sequence>MASQSFFPAQSSLLGAVGDPVRPAVTAPSSKLTSGTSETISARVERVLQNNNEMTDLLQEMMFRYEYVSQELDRLSKDRDVIANWQTEKLEYIKRERAFNAALMRNPFVAILIDGDGMVFQSEFIREGEKGGRRAAAQLHASIVSYIEQETMNIPPESRIVCRVYANVKGLADVLVRIGMVEDATVMEDFVRGFTRGKILFDFIDVGPGKDRADDKVIESFKLYVDDYHCRQIFFGCSHDNGFARLLEEYMTDAAYVAKVTLLEGVPFEKELVALPYKTKTFPGLFRDTKISVLGAQDPSPAVKNYNVFNGLPTRFPPARTSSGNDSSALMDSPVLAKLARSLPRTPSSSTLASDGMPAAIKPAPCSWAAKAAGPPPPVTTSPTYRPASREEVIARNRLGQRVDPPCRDYDKAEVDRIKKIKMCNVHFLRLECPYDNNCTHLHNYEPTDNEIATLRLVARMAPCQNGSGCQDIKCIYGHRCPAPPAKPKMPKGSKSCIFGETCKFPENLHDVDCSVVKTLVIR</sequence>
<evidence type="ECO:0000313" key="4">
    <source>
        <dbReference type="Proteomes" id="UP000799291"/>
    </source>
</evidence>
<keyword evidence="1" id="KW-0479">Metal-binding</keyword>
<accession>A0A6G1IU48</accession>
<dbReference type="Gene3D" id="4.10.1000.10">
    <property type="entry name" value="Zinc finger, CCCH-type"/>
    <property type="match status" value="1"/>
</dbReference>
<dbReference type="EMBL" id="MU005590">
    <property type="protein sequence ID" value="KAF2681628.1"/>
    <property type="molecule type" value="Genomic_DNA"/>
</dbReference>
<evidence type="ECO:0000313" key="3">
    <source>
        <dbReference type="EMBL" id="KAF2681628.1"/>
    </source>
</evidence>
<dbReference type="PANTHER" id="PTHR37543">
    <property type="entry name" value="CCCH ZINC FINGER DNA BINDING PROTEIN (AFU_ORTHOLOGUE AFUA_5G12760)"/>
    <property type="match status" value="1"/>
</dbReference>
<dbReference type="InterPro" id="IPR000571">
    <property type="entry name" value="Znf_CCCH"/>
</dbReference>
<feature type="zinc finger region" description="C3H1-type" evidence="1">
    <location>
        <begin position="418"/>
        <end position="446"/>
    </location>
</feature>
<feature type="domain" description="C3H1-type" evidence="2">
    <location>
        <begin position="418"/>
        <end position="446"/>
    </location>
</feature>
<keyword evidence="1" id="KW-0862">Zinc</keyword>
<evidence type="ECO:0000256" key="1">
    <source>
        <dbReference type="PROSITE-ProRule" id="PRU00723"/>
    </source>
</evidence>
<proteinExistence type="predicted"/>
<dbReference type="InterPro" id="IPR057654">
    <property type="entry name" value="Znf-CCCH_tandem"/>
</dbReference>
<dbReference type="OrthoDB" id="3512845at2759"/>
<dbReference type="AlphaFoldDB" id="A0A6G1IU48"/>
<dbReference type="Proteomes" id="UP000799291">
    <property type="component" value="Unassembled WGS sequence"/>
</dbReference>
<evidence type="ECO:0000259" key="2">
    <source>
        <dbReference type="PROSITE" id="PS50103"/>
    </source>
</evidence>